<feature type="non-terminal residue" evidence="2">
    <location>
        <position position="1"/>
    </location>
</feature>
<organism evidence="2 3">
    <name type="scientific">Durusdinium trenchii</name>
    <dbReference type="NCBI Taxonomy" id="1381693"/>
    <lineage>
        <taxon>Eukaryota</taxon>
        <taxon>Sar</taxon>
        <taxon>Alveolata</taxon>
        <taxon>Dinophyceae</taxon>
        <taxon>Suessiales</taxon>
        <taxon>Symbiodiniaceae</taxon>
        <taxon>Durusdinium</taxon>
    </lineage>
</organism>
<protein>
    <submittedName>
        <fullName evidence="2">Uncharacterized protein</fullName>
    </submittedName>
</protein>
<keyword evidence="3" id="KW-1185">Reference proteome</keyword>
<dbReference type="EMBL" id="CAXAMN010008786">
    <property type="protein sequence ID" value="CAK9026591.1"/>
    <property type="molecule type" value="Genomic_DNA"/>
</dbReference>
<comment type="caution">
    <text evidence="2">The sequence shown here is derived from an EMBL/GenBank/DDBJ whole genome shotgun (WGS) entry which is preliminary data.</text>
</comment>
<sequence length="271" mass="31544">QKEETARVVAQKKVAKWLQNAASEQVGQKPAELASEEAEEKKEGHADADAEPEWRQEEQEKLRQQEEGTAKKVAQKKVQEWQQRALEAQSRADAADCRLAEKKEEAARLQKEEAAREVAQSKVEEWRQEVVAHEVARSKVKEWCQQAAAWAVREMRRNPTPALLGTQVALRRVAVGHHDSTRSWRIHGEHPWRRSIHWLRRTHGLHCDLLISQFEVKHLPVRGHKHSRKGHIERASRIHLWSLKFRGSYRAYVYIVMASPGCRRPLFKRRC</sequence>
<reference evidence="2 3" key="1">
    <citation type="submission" date="2024-02" db="EMBL/GenBank/DDBJ databases">
        <authorList>
            <person name="Chen Y."/>
            <person name="Shah S."/>
            <person name="Dougan E. K."/>
            <person name="Thang M."/>
            <person name="Chan C."/>
        </authorList>
    </citation>
    <scope>NUCLEOTIDE SEQUENCE [LARGE SCALE GENOMIC DNA]</scope>
</reference>
<gene>
    <name evidence="2" type="ORF">CCMP2556_LOCUS16435</name>
</gene>
<evidence type="ECO:0000313" key="3">
    <source>
        <dbReference type="Proteomes" id="UP001642484"/>
    </source>
</evidence>
<evidence type="ECO:0000256" key="1">
    <source>
        <dbReference type="SAM" id="MobiDB-lite"/>
    </source>
</evidence>
<accession>A0ABP0KIE9</accession>
<feature type="compositionally biased region" description="Basic and acidic residues" evidence="1">
    <location>
        <begin position="39"/>
        <end position="70"/>
    </location>
</feature>
<name>A0ABP0KIE9_9DINO</name>
<feature type="region of interest" description="Disordered" evidence="1">
    <location>
        <begin position="19"/>
        <end position="75"/>
    </location>
</feature>
<evidence type="ECO:0000313" key="2">
    <source>
        <dbReference type="EMBL" id="CAK9026591.1"/>
    </source>
</evidence>
<dbReference type="Proteomes" id="UP001642484">
    <property type="component" value="Unassembled WGS sequence"/>
</dbReference>
<proteinExistence type="predicted"/>